<comment type="caution">
    <text evidence="7">The sequence shown here is derived from an EMBL/GenBank/DDBJ whole genome shotgun (WGS) entry which is preliminary data.</text>
</comment>
<evidence type="ECO:0000256" key="3">
    <source>
        <dbReference type="ARBA" id="ARBA00004370"/>
    </source>
</evidence>
<evidence type="ECO:0000256" key="4">
    <source>
        <dbReference type="ARBA" id="ARBA00022824"/>
    </source>
</evidence>
<proteinExistence type="predicted"/>
<dbReference type="InterPro" id="IPR029058">
    <property type="entry name" value="AB_hydrolase_fold"/>
</dbReference>
<gene>
    <name evidence="7" type="ORF">DCHRY22_LOCUS10752</name>
</gene>
<keyword evidence="8" id="KW-1185">Reference proteome</keyword>
<dbReference type="GO" id="GO:0005783">
    <property type="term" value="C:endoplasmic reticulum"/>
    <property type="evidence" value="ECO:0007669"/>
    <property type="project" value="UniProtKB-SubCell"/>
</dbReference>
<protein>
    <submittedName>
        <fullName evidence="7">(African queen) hypothetical protein</fullName>
    </submittedName>
</protein>
<dbReference type="GO" id="GO:0016020">
    <property type="term" value="C:membrane"/>
    <property type="evidence" value="ECO:0007669"/>
    <property type="project" value="UniProtKB-SubCell"/>
</dbReference>
<dbReference type="GO" id="GO:0005739">
    <property type="term" value="C:mitochondrion"/>
    <property type="evidence" value="ECO:0007669"/>
    <property type="project" value="UniProtKB-SubCell"/>
</dbReference>
<dbReference type="Proteomes" id="UP000789524">
    <property type="component" value="Unassembled WGS sequence"/>
</dbReference>
<organism evidence="7 8">
    <name type="scientific">Danaus chrysippus</name>
    <name type="common">African queen</name>
    <dbReference type="NCBI Taxonomy" id="151541"/>
    <lineage>
        <taxon>Eukaryota</taxon>
        <taxon>Metazoa</taxon>
        <taxon>Ecdysozoa</taxon>
        <taxon>Arthropoda</taxon>
        <taxon>Hexapoda</taxon>
        <taxon>Insecta</taxon>
        <taxon>Pterygota</taxon>
        <taxon>Neoptera</taxon>
        <taxon>Endopterygota</taxon>
        <taxon>Lepidoptera</taxon>
        <taxon>Glossata</taxon>
        <taxon>Ditrysia</taxon>
        <taxon>Papilionoidea</taxon>
        <taxon>Nymphalidae</taxon>
        <taxon>Danainae</taxon>
        <taxon>Danaini</taxon>
        <taxon>Danaina</taxon>
        <taxon>Danaus</taxon>
        <taxon>Anosia</taxon>
    </lineage>
</organism>
<dbReference type="InterPro" id="IPR052374">
    <property type="entry name" value="SERAC1"/>
</dbReference>
<dbReference type="SUPFAM" id="SSF53474">
    <property type="entry name" value="alpha/beta-Hydrolases"/>
    <property type="match status" value="1"/>
</dbReference>
<dbReference type="EMBL" id="CAKASE010000072">
    <property type="protein sequence ID" value="CAG9574091.1"/>
    <property type="molecule type" value="Genomic_DNA"/>
</dbReference>
<accession>A0A8J2W8I2</accession>
<evidence type="ECO:0000256" key="2">
    <source>
        <dbReference type="ARBA" id="ARBA00004240"/>
    </source>
</evidence>
<evidence type="ECO:0000256" key="5">
    <source>
        <dbReference type="ARBA" id="ARBA00023128"/>
    </source>
</evidence>
<dbReference type="OrthoDB" id="5086500at2759"/>
<dbReference type="PANTHER" id="PTHR48182:SF2">
    <property type="entry name" value="PROTEIN SERAC1"/>
    <property type="match status" value="1"/>
</dbReference>
<sequence>MDVKICQVKMDVGRWCVSSFWSSATLLLHRLITTPAPTAKLAYKLYGKAGLIECNFPAPKPKPRPANYDHLHPEPLVDCSVLYSPDDPEVDVIFVHGLYGSLANTWRQGEWRSRYQKEIKIVPLRRPHSTPTCTCTEERITCSENAKETEVNETTSNETNVNETRMKEMTLNETEINEINEKDTLDVKNITKDDIFITEKFYTNHQIEIMNYDTQAQFVRDLFDMANELKPGDCKCEAKCEVGCGCLCDKCYSPCWPRDWLQVDYPGARVISINYTSDPYLWRPLWIKPSQRLRLHERANQMISQLLALGVGKRPIIWVGHSKGGLFIKHIYCEAYDAYTKQMKNGETESNKQNTSECNNDNRINHCIDKHTDNETSCDILGDKNENVSNETEINEVTCNLDNIYNDSVDDGGVKGSERMNEEIVHPDLRVMSSYLLVCLSVEELSSIYHKSAGFMFYSVPHRGSPLADIKTPVTARSVELMEICKDCDLVLHLHDRWRLAASSLPPVRSLVETDRTLMSLLYLRIVSVDSADPGVGSLHGVSVDHREICKPTSRRCILYKELMTLMSTALQNYKVQRPLVTSQTTS</sequence>
<name>A0A8J2W8I2_9NEOP</name>
<comment type="subcellular location">
    <subcellularLocation>
        <location evidence="2">Endoplasmic reticulum</location>
    </subcellularLocation>
    <subcellularLocation>
        <location evidence="3">Membrane</location>
    </subcellularLocation>
    <subcellularLocation>
        <location evidence="1">Mitochondrion</location>
    </subcellularLocation>
</comment>
<reference evidence="7" key="1">
    <citation type="submission" date="2021-09" db="EMBL/GenBank/DDBJ databases">
        <authorList>
            <person name="Martin H S."/>
        </authorList>
    </citation>
    <scope>NUCLEOTIDE SEQUENCE</scope>
</reference>
<evidence type="ECO:0000256" key="1">
    <source>
        <dbReference type="ARBA" id="ARBA00004173"/>
    </source>
</evidence>
<evidence type="ECO:0000256" key="6">
    <source>
        <dbReference type="ARBA" id="ARBA00023136"/>
    </source>
</evidence>
<dbReference type="AlphaFoldDB" id="A0A8J2W8I2"/>
<dbReference type="PANTHER" id="PTHR48182">
    <property type="entry name" value="PROTEIN SERAC1"/>
    <property type="match status" value="1"/>
</dbReference>
<evidence type="ECO:0000313" key="7">
    <source>
        <dbReference type="EMBL" id="CAG9574091.1"/>
    </source>
</evidence>
<keyword evidence="4" id="KW-0256">Endoplasmic reticulum</keyword>
<keyword evidence="6" id="KW-0472">Membrane</keyword>
<keyword evidence="5" id="KW-0496">Mitochondrion</keyword>
<evidence type="ECO:0000313" key="8">
    <source>
        <dbReference type="Proteomes" id="UP000789524"/>
    </source>
</evidence>